<gene>
    <name evidence="2" type="ORF">K458DRAFT_39764</name>
</gene>
<reference evidence="2" key="1">
    <citation type="journal article" date="2020" name="Stud. Mycol.">
        <title>101 Dothideomycetes genomes: a test case for predicting lifestyles and emergence of pathogens.</title>
        <authorList>
            <person name="Haridas S."/>
            <person name="Albert R."/>
            <person name="Binder M."/>
            <person name="Bloem J."/>
            <person name="Labutti K."/>
            <person name="Salamov A."/>
            <person name="Andreopoulos B."/>
            <person name="Baker S."/>
            <person name="Barry K."/>
            <person name="Bills G."/>
            <person name="Bluhm B."/>
            <person name="Cannon C."/>
            <person name="Castanera R."/>
            <person name="Culley D."/>
            <person name="Daum C."/>
            <person name="Ezra D."/>
            <person name="Gonzalez J."/>
            <person name="Henrissat B."/>
            <person name="Kuo A."/>
            <person name="Liang C."/>
            <person name="Lipzen A."/>
            <person name="Lutzoni F."/>
            <person name="Magnuson J."/>
            <person name="Mondo S."/>
            <person name="Nolan M."/>
            <person name="Ohm R."/>
            <person name="Pangilinan J."/>
            <person name="Park H.-J."/>
            <person name="Ramirez L."/>
            <person name="Alfaro M."/>
            <person name="Sun H."/>
            <person name="Tritt A."/>
            <person name="Yoshinaga Y."/>
            <person name="Zwiers L.-H."/>
            <person name="Turgeon B."/>
            <person name="Goodwin S."/>
            <person name="Spatafora J."/>
            <person name="Crous P."/>
            <person name="Grigoriev I."/>
        </authorList>
    </citation>
    <scope>NUCLEOTIDE SEQUENCE</scope>
    <source>
        <strain evidence="2">CBS 122367</strain>
    </source>
</reference>
<evidence type="ECO:0000313" key="2">
    <source>
        <dbReference type="EMBL" id="KAF2683605.1"/>
    </source>
</evidence>
<feature type="compositionally biased region" description="Basic residues" evidence="1">
    <location>
        <begin position="1"/>
        <end position="12"/>
    </location>
</feature>
<dbReference type="EMBL" id="MU005583">
    <property type="protein sequence ID" value="KAF2683605.1"/>
    <property type="molecule type" value="Genomic_DNA"/>
</dbReference>
<keyword evidence="3" id="KW-1185">Reference proteome</keyword>
<feature type="compositionally biased region" description="Basic and acidic residues" evidence="1">
    <location>
        <begin position="51"/>
        <end position="63"/>
    </location>
</feature>
<proteinExistence type="predicted"/>
<evidence type="ECO:0000256" key="1">
    <source>
        <dbReference type="SAM" id="MobiDB-lite"/>
    </source>
</evidence>
<name>A0A6G1IZT3_9PLEO</name>
<dbReference type="Proteomes" id="UP000799291">
    <property type="component" value="Unassembled WGS sequence"/>
</dbReference>
<organism evidence="2 3">
    <name type="scientific">Lentithecium fluviatile CBS 122367</name>
    <dbReference type="NCBI Taxonomy" id="1168545"/>
    <lineage>
        <taxon>Eukaryota</taxon>
        <taxon>Fungi</taxon>
        <taxon>Dikarya</taxon>
        <taxon>Ascomycota</taxon>
        <taxon>Pezizomycotina</taxon>
        <taxon>Dothideomycetes</taxon>
        <taxon>Pleosporomycetidae</taxon>
        <taxon>Pleosporales</taxon>
        <taxon>Massarineae</taxon>
        <taxon>Lentitheciaceae</taxon>
        <taxon>Lentithecium</taxon>
    </lineage>
</organism>
<feature type="region of interest" description="Disordered" evidence="1">
    <location>
        <begin position="50"/>
        <end position="79"/>
    </location>
</feature>
<dbReference type="AlphaFoldDB" id="A0A6G1IZT3"/>
<sequence>MQRRRRRRRGKRFCSAQRPQGKWSPVAHSRGRQAELEQWFRMATARPQWSRRRDGMATKRHGDGPLWCSSRRQRNSAGAGRGLEPLYVCARGRRQRGAALQKRQPSHSCRSRAICNHGEQALLLAQAPPYVVGYRSFGKVPGQSTRAPSTLCNLFVFLTPLPARSHTHAQEPVLSPNAAGSLSNLLPLVRRRALLLLLSVRRRGVSPTFFCFLRLMLSHTNVAFPALTSPPSPHLPLALPSPQAPTHALELLRDRTPPSAAASSVERLCPHVLTRDAARLKKVAAHCPMGHRRPNFVH</sequence>
<evidence type="ECO:0000313" key="3">
    <source>
        <dbReference type="Proteomes" id="UP000799291"/>
    </source>
</evidence>
<accession>A0A6G1IZT3</accession>
<feature type="region of interest" description="Disordered" evidence="1">
    <location>
        <begin position="1"/>
        <end position="29"/>
    </location>
</feature>
<protein>
    <submittedName>
        <fullName evidence="2">Uncharacterized protein</fullName>
    </submittedName>
</protein>